<evidence type="ECO:0000313" key="7">
    <source>
        <dbReference type="Proteomes" id="UP000317171"/>
    </source>
</evidence>
<protein>
    <submittedName>
        <fullName evidence="6">Arylsulfatase</fullName>
        <ecNumber evidence="6">3.1.6.1</ecNumber>
    </submittedName>
</protein>
<dbReference type="GO" id="GO:0004065">
    <property type="term" value="F:arylsulfatase activity"/>
    <property type="evidence" value="ECO:0007669"/>
    <property type="project" value="UniProtKB-EC"/>
</dbReference>
<evidence type="ECO:0000256" key="4">
    <source>
        <dbReference type="ARBA" id="ARBA00022837"/>
    </source>
</evidence>
<keyword evidence="7" id="KW-1185">Reference proteome</keyword>
<dbReference type="PANTHER" id="PTHR42693:SF53">
    <property type="entry name" value="ENDO-4-O-SULFATASE"/>
    <property type="match status" value="1"/>
</dbReference>
<dbReference type="PANTHER" id="PTHR42693">
    <property type="entry name" value="ARYLSULFATASE FAMILY MEMBER"/>
    <property type="match status" value="1"/>
</dbReference>
<keyword evidence="3 6" id="KW-0378">Hydrolase</keyword>
<feature type="domain" description="Sulfatase N-terminal" evidence="5">
    <location>
        <begin position="27"/>
        <end position="336"/>
    </location>
</feature>
<dbReference type="OrthoDB" id="237120at2"/>
<dbReference type="Gene3D" id="3.30.1120.10">
    <property type="match status" value="1"/>
</dbReference>
<evidence type="ECO:0000256" key="3">
    <source>
        <dbReference type="ARBA" id="ARBA00022801"/>
    </source>
</evidence>
<dbReference type="GO" id="GO:0046872">
    <property type="term" value="F:metal ion binding"/>
    <property type="evidence" value="ECO:0007669"/>
    <property type="project" value="UniProtKB-KW"/>
</dbReference>
<accession>A0A517RHN9</accession>
<proteinExistence type="inferred from homology"/>
<keyword evidence="4" id="KW-0106">Calcium</keyword>
<reference evidence="6 7" key="1">
    <citation type="submission" date="2019-02" db="EMBL/GenBank/DDBJ databases">
        <title>Deep-cultivation of Planctomycetes and their phenomic and genomic characterization uncovers novel biology.</title>
        <authorList>
            <person name="Wiegand S."/>
            <person name="Jogler M."/>
            <person name="Boedeker C."/>
            <person name="Pinto D."/>
            <person name="Vollmers J."/>
            <person name="Rivas-Marin E."/>
            <person name="Kohn T."/>
            <person name="Peeters S.H."/>
            <person name="Heuer A."/>
            <person name="Rast P."/>
            <person name="Oberbeckmann S."/>
            <person name="Bunk B."/>
            <person name="Jeske O."/>
            <person name="Meyerdierks A."/>
            <person name="Storesund J.E."/>
            <person name="Kallscheuer N."/>
            <person name="Luecker S."/>
            <person name="Lage O.M."/>
            <person name="Pohl T."/>
            <person name="Merkel B.J."/>
            <person name="Hornburger P."/>
            <person name="Mueller R.-W."/>
            <person name="Bruemmer F."/>
            <person name="Labrenz M."/>
            <person name="Spormann A.M."/>
            <person name="Op den Camp H."/>
            <person name="Overmann J."/>
            <person name="Amann R."/>
            <person name="Jetten M.S.M."/>
            <person name="Mascher T."/>
            <person name="Medema M.H."/>
            <person name="Devos D.P."/>
            <person name="Kaster A.-K."/>
            <person name="Ovreas L."/>
            <person name="Rohde M."/>
            <person name="Galperin M.Y."/>
            <person name="Jogler C."/>
        </authorList>
    </citation>
    <scope>NUCLEOTIDE SEQUENCE [LARGE SCALE GENOMIC DNA]</scope>
    <source>
        <strain evidence="6 7">Pan241w</strain>
    </source>
</reference>
<dbReference type="InterPro" id="IPR024607">
    <property type="entry name" value="Sulfatase_CS"/>
</dbReference>
<dbReference type="EMBL" id="CP036269">
    <property type="protein sequence ID" value="QDT43391.1"/>
    <property type="molecule type" value="Genomic_DNA"/>
</dbReference>
<dbReference type="KEGG" id="gaz:Pan241w_34910"/>
<dbReference type="InterPro" id="IPR000917">
    <property type="entry name" value="Sulfatase_N"/>
</dbReference>
<dbReference type="InterPro" id="IPR050738">
    <property type="entry name" value="Sulfatase"/>
</dbReference>
<evidence type="ECO:0000256" key="2">
    <source>
        <dbReference type="ARBA" id="ARBA00022723"/>
    </source>
</evidence>
<dbReference type="Proteomes" id="UP000317171">
    <property type="component" value="Chromosome"/>
</dbReference>
<name>A0A517RHN9_9PLAN</name>
<gene>
    <name evidence="6" type="ORF">Pan241w_34910</name>
</gene>
<comment type="similarity">
    <text evidence="1">Belongs to the sulfatase family.</text>
</comment>
<sequence length="471" mass="52941">MQVRFFVFILIGCLFSPGWVQAEKTGPNILFILTDQWRAPSLGYAGNEQVQTPHIDELARQSVNFQNAVSGCPVCCPFRASLLTGQRPLTHGVFLNDVQLPEKSVTIAEVMAGSGYATGFIGKWHLDGRGRSAFTPPERRQGFQFWRALECTHNYNKSFYYGDSPERQTWEGYDAFAQTRVARQYIRDQSKAGQPFVLFMSYGSPHNPYHTAPPEYQRLYQPEKIKLRPNVPKDQQAAAKKELAGYYAHCTALDDCVGDLMATLKEAGIDQNTIVVFTSDHGDMLHSHGEIRKQKPWDESLRVPMLFRLNGAEHGKGRTVDSPINSEDLMPTLLGLCELTIPQTVEGLDYSGYLRGGKNPSDGATVITCPSPFGEWQRSRGGKEYRGLRTARYTYVRDLNGPWLLYDNETDPYQQNNLCNDPESAPLQTRLDAALNKKLAAQGDQFLHGSKYIDQFGYKVNPKTGTVPYTN</sequence>
<organism evidence="6 7">
    <name type="scientific">Gimesia alba</name>
    <dbReference type="NCBI Taxonomy" id="2527973"/>
    <lineage>
        <taxon>Bacteria</taxon>
        <taxon>Pseudomonadati</taxon>
        <taxon>Planctomycetota</taxon>
        <taxon>Planctomycetia</taxon>
        <taxon>Planctomycetales</taxon>
        <taxon>Planctomycetaceae</taxon>
        <taxon>Gimesia</taxon>
    </lineage>
</organism>
<dbReference type="RefSeq" id="WP_145218038.1">
    <property type="nucleotide sequence ID" value="NZ_CP036269.1"/>
</dbReference>
<dbReference type="PROSITE" id="PS00149">
    <property type="entry name" value="SULFATASE_2"/>
    <property type="match status" value="1"/>
</dbReference>
<dbReference type="Pfam" id="PF00884">
    <property type="entry name" value="Sulfatase"/>
    <property type="match status" value="1"/>
</dbReference>
<keyword evidence="2" id="KW-0479">Metal-binding</keyword>
<dbReference type="InterPro" id="IPR017850">
    <property type="entry name" value="Alkaline_phosphatase_core_sf"/>
</dbReference>
<dbReference type="Gene3D" id="3.40.720.10">
    <property type="entry name" value="Alkaline Phosphatase, subunit A"/>
    <property type="match status" value="1"/>
</dbReference>
<evidence type="ECO:0000313" key="6">
    <source>
        <dbReference type="EMBL" id="QDT43391.1"/>
    </source>
</evidence>
<dbReference type="AlphaFoldDB" id="A0A517RHN9"/>
<dbReference type="SUPFAM" id="SSF53649">
    <property type="entry name" value="Alkaline phosphatase-like"/>
    <property type="match status" value="1"/>
</dbReference>
<dbReference type="CDD" id="cd16034">
    <property type="entry name" value="sulfatase_like"/>
    <property type="match status" value="1"/>
</dbReference>
<evidence type="ECO:0000256" key="1">
    <source>
        <dbReference type="ARBA" id="ARBA00008779"/>
    </source>
</evidence>
<dbReference type="EC" id="3.1.6.1" evidence="6"/>
<evidence type="ECO:0000259" key="5">
    <source>
        <dbReference type="Pfam" id="PF00884"/>
    </source>
</evidence>